<evidence type="ECO:0000313" key="1">
    <source>
        <dbReference type="EMBL" id="LAB48926.1"/>
    </source>
</evidence>
<reference evidence="1" key="1">
    <citation type="submission" date="2017-07" db="EMBL/GenBank/DDBJ databases">
        <authorList>
            <person name="Mikheyev A."/>
            <person name="Grau M."/>
        </authorList>
    </citation>
    <scope>NUCLEOTIDE SEQUENCE</scope>
    <source>
        <tissue evidence="1">Venom_gland</tissue>
    </source>
</reference>
<organism evidence="1">
    <name type="scientific">Micrurus surinamensis</name>
    <name type="common">Surinam coral snake</name>
    <dbReference type="NCBI Taxonomy" id="129470"/>
    <lineage>
        <taxon>Eukaryota</taxon>
        <taxon>Metazoa</taxon>
        <taxon>Chordata</taxon>
        <taxon>Craniata</taxon>
        <taxon>Vertebrata</taxon>
        <taxon>Euteleostomi</taxon>
        <taxon>Lepidosauria</taxon>
        <taxon>Squamata</taxon>
        <taxon>Bifurcata</taxon>
        <taxon>Unidentata</taxon>
        <taxon>Episquamata</taxon>
        <taxon>Toxicofera</taxon>
        <taxon>Serpentes</taxon>
        <taxon>Colubroidea</taxon>
        <taxon>Elapidae</taxon>
        <taxon>Elapinae</taxon>
        <taxon>Micrurus</taxon>
    </lineage>
</organism>
<protein>
    <submittedName>
        <fullName evidence="1">Uncharacterized protein</fullName>
    </submittedName>
</protein>
<dbReference type="EMBL" id="IACN01011055">
    <property type="protein sequence ID" value="LAB48926.1"/>
    <property type="molecule type" value="Transcribed_RNA"/>
</dbReference>
<reference evidence="1" key="2">
    <citation type="submission" date="2017-11" db="EMBL/GenBank/DDBJ databases">
        <title>Coralsnake Venomics: Analyses of Venom Gland Transcriptomes and Proteomes of Six Brazilian Taxa.</title>
        <authorList>
            <person name="Aird S.D."/>
            <person name="Jorge da Silva N."/>
            <person name="Qiu L."/>
            <person name="Villar-Briones A."/>
            <person name="Aparecida-Saddi V."/>
            <person name="Campos-Telles M.P."/>
            <person name="Grau M."/>
            <person name="Mikheyev A.S."/>
        </authorList>
    </citation>
    <scope>NUCLEOTIDE SEQUENCE</scope>
    <source>
        <tissue evidence="1">Venom_gland</tissue>
    </source>
</reference>
<sequence length="167" mass="19684">MVLTLEWWPPKLWGITDQFRGERFFCEPAGYVVSHASCILRMGLCLFAWPSFWHVVSPKCWKCQDLPGRFYMWGMCNHARHYWRLIQAWIEQIAGEHIQFKPELFLLGIITEGHSKGTAYLILQVLTAARMVYAQYWKNQSIPPNREIIRKTTACAESDKTNFRNEK</sequence>
<name>A0A2D4NVC3_MICSU</name>
<proteinExistence type="predicted"/>
<accession>A0A2D4NVC3</accession>
<dbReference type="AlphaFoldDB" id="A0A2D4NVC3"/>